<dbReference type="InterPro" id="IPR006839">
    <property type="entry name" value="DarP"/>
</dbReference>
<gene>
    <name evidence="5" type="ordered locus">DP1679</name>
</gene>
<keyword evidence="1" id="KW-0963">Cytoplasm</keyword>
<dbReference type="GO" id="GO:0019843">
    <property type="term" value="F:rRNA binding"/>
    <property type="evidence" value="ECO:0007669"/>
    <property type="project" value="UniProtKB-KW"/>
</dbReference>
<keyword evidence="6" id="KW-1185">Reference proteome</keyword>
<dbReference type="HOGENOM" id="CLU_126460_0_0_7"/>
<evidence type="ECO:0000256" key="4">
    <source>
        <dbReference type="ARBA" id="ARBA00022884"/>
    </source>
</evidence>
<dbReference type="Pfam" id="PF04751">
    <property type="entry name" value="DarP"/>
    <property type="match status" value="1"/>
</dbReference>
<reference evidence="6" key="1">
    <citation type="journal article" date="2004" name="Environ. Microbiol.">
        <title>The genome of Desulfotalea psychrophila, a sulfate-reducing bacterium from permanently cold Arctic sediments.</title>
        <authorList>
            <person name="Rabus R."/>
            <person name="Ruepp A."/>
            <person name="Frickey T."/>
            <person name="Rattei T."/>
            <person name="Fartmann B."/>
            <person name="Stark M."/>
            <person name="Bauer M."/>
            <person name="Zibat A."/>
            <person name="Lombardot T."/>
            <person name="Becker I."/>
            <person name="Amann J."/>
            <person name="Gellner K."/>
            <person name="Teeling H."/>
            <person name="Leuschner W.D."/>
            <person name="Gloeckner F.-O."/>
            <person name="Lupas A.N."/>
            <person name="Amann R."/>
            <person name="Klenk H.-P."/>
        </authorList>
    </citation>
    <scope>NUCLEOTIDE SEQUENCE [LARGE SCALE GENOMIC DNA]</scope>
    <source>
        <strain evidence="6">DSM 12343 / LSv54</strain>
    </source>
</reference>
<accession>Q6AML7</accession>
<dbReference type="STRING" id="177439.DP1679"/>
<dbReference type="KEGG" id="dps:DP1679"/>
<evidence type="ECO:0000313" key="6">
    <source>
        <dbReference type="Proteomes" id="UP000000602"/>
    </source>
</evidence>
<evidence type="ECO:0000256" key="1">
    <source>
        <dbReference type="ARBA" id="ARBA00022490"/>
    </source>
</evidence>
<evidence type="ECO:0000256" key="3">
    <source>
        <dbReference type="ARBA" id="ARBA00022730"/>
    </source>
</evidence>
<dbReference type="GO" id="GO:0005829">
    <property type="term" value="C:cytosol"/>
    <property type="evidence" value="ECO:0007669"/>
    <property type="project" value="TreeGrafter"/>
</dbReference>
<dbReference type="SUPFAM" id="SSF158710">
    <property type="entry name" value="PSPTO4464-like"/>
    <property type="match status" value="1"/>
</dbReference>
<dbReference type="AlphaFoldDB" id="Q6AML7"/>
<dbReference type="Proteomes" id="UP000000602">
    <property type="component" value="Chromosome"/>
</dbReference>
<protein>
    <recommendedName>
        <fullName evidence="7">DUF615 domain-containing protein</fullName>
    </recommendedName>
</protein>
<dbReference type="InterPro" id="IPR023153">
    <property type="entry name" value="DarP_sf"/>
</dbReference>
<dbReference type="RefSeq" id="WP_011188920.1">
    <property type="nucleotide sequence ID" value="NC_006138.1"/>
</dbReference>
<proteinExistence type="predicted"/>
<dbReference type="PANTHER" id="PTHR38101">
    <property type="entry name" value="UPF0307 PROTEIN YJGA"/>
    <property type="match status" value="1"/>
</dbReference>
<name>Q6AML7_DESPS</name>
<keyword evidence="3" id="KW-0699">rRNA-binding</keyword>
<dbReference type="GO" id="GO:0042254">
    <property type="term" value="P:ribosome biogenesis"/>
    <property type="evidence" value="ECO:0007669"/>
    <property type="project" value="UniProtKB-KW"/>
</dbReference>
<evidence type="ECO:0008006" key="7">
    <source>
        <dbReference type="Google" id="ProtNLM"/>
    </source>
</evidence>
<keyword evidence="4" id="KW-0694">RNA-binding</keyword>
<dbReference type="eggNOG" id="COG3028">
    <property type="taxonomic scope" value="Bacteria"/>
</dbReference>
<dbReference type="EMBL" id="CR522870">
    <property type="protein sequence ID" value="CAG36408.1"/>
    <property type="molecule type" value="Genomic_DNA"/>
</dbReference>
<evidence type="ECO:0000256" key="2">
    <source>
        <dbReference type="ARBA" id="ARBA00022517"/>
    </source>
</evidence>
<dbReference type="PANTHER" id="PTHR38101:SF1">
    <property type="entry name" value="UPF0307 PROTEIN YJGA"/>
    <property type="match status" value="1"/>
</dbReference>
<dbReference type="Gene3D" id="1.10.60.30">
    <property type="entry name" value="PSPTO4464-like domains"/>
    <property type="match status" value="1"/>
</dbReference>
<organism evidence="5 6">
    <name type="scientific">Desulfotalea psychrophila (strain LSv54 / DSM 12343)</name>
    <dbReference type="NCBI Taxonomy" id="177439"/>
    <lineage>
        <taxon>Bacteria</taxon>
        <taxon>Pseudomonadati</taxon>
        <taxon>Thermodesulfobacteriota</taxon>
        <taxon>Desulfobulbia</taxon>
        <taxon>Desulfobulbales</taxon>
        <taxon>Desulfocapsaceae</taxon>
        <taxon>Desulfotalea</taxon>
    </lineage>
</organism>
<evidence type="ECO:0000313" key="5">
    <source>
        <dbReference type="EMBL" id="CAG36408.1"/>
    </source>
</evidence>
<sequence>MTEYISKSERKRRFRHEELAAEELTKLSAKQLALLPAEQEVKDVIVSCRKLKGGALNREIKHLAKVMRGGDIDALFSFLEDRKGSSLKTDRLLREAERLRDTIINEAVDDQHDCLRKGMLWGEDWPSNEIEVLAKRLSWVNANDIRRATYLYVRTKKHTHYKELYKIIRAALEREEMTKKRAA</sequence>
<keyword evidence="2" id="KW-0690">Ribosome biogenesis</keyword>
<dbReference type="CDD" id="cd16331">
    <property type="entry name" value="YjgA-like"/>
    <property type="match status" value="1"/>
</dbReference>